<comment type="caution">
    <text evidence="3">The sequence shown here is derived from an EMBL/GenBank/DDBJ whole genome shotgun (WGS) entry which is preliminary data.</text>
</comment>
<evidence type="ECO:0000313" key="3">
    <source>
        <dbReference type="EMBL" id="KAA8887381.1"/>
    </source>
</evidence>
<evidence type="ECO:0000256" key="1">
    <source>
        <dbReference type="SAM" id="MobiDB-lite"/>
    </source>
</evidence>
<feature type="domain" description="HTH cro/C1-type" evidence="2">
    <location>
        <begin position="18"/>
        <end position="64"/>
    </location>
</feature>
<proteinExistence type="predicted"/>
<reference evidence="3 4" key="1">
    <citation type="submission" date="2019-09" db="EMBL/GenBank/DDBJ databases">
        <authorList>
            <person name="Wang X."/>
        </authorList>
    </citation>
    <scope>NUCLEOTIDE SEQUENCE [LARGE SCALE GENOMIC DNA]</scope>
    <source>
        <strain evidence="3 4">CICC 11023</strain>
    </source>
</reference>
<protein>
    <submittedName>
        <fullName evidence="3">Helix-turn-helix transcriptional regulator</fullName>
    </submittedName>
</protein>
<dbReference type="InterPro" id="IPR010982">
    <property type="entry name" value="Lambda_DNA-bd_dom_sf"/>
</dbReference>
<dbReference type="AlphaFoldDB" id="A0A5N0EJ18"/>
<dbReference type="Gene3D" id="1.10.260.40">
    <property type="entry name" value="lambda repressor-like DNA-binding domains"/>
    <property type="match status" value="1"/>
</dbReference>
<dbReference type="Proteomes" id="UP000323876">
    <property type="component" value="Unassembled WGS sequence"/>
</dbReference>
<organism evidence="3 4">
    <name type="scientific">Nocardia colli</name>
    <dbReference type="NCBI Taxonomy" id="2545717"/>
    <lineage>
        <taxon>Bacteria</taxon>
        <taxon>Bacillati</taxon>
        <taxon>Actinomycetota</taxon>
        <taxon>Actinomycetes</taxon>
        <taxon>Mycobacteriales</taxon>
        <taxon>Nocardiaceae</taxon>
        <taxon>Nocardia</taxon>
    </lineage>
</organism>
<dbReference type="PANTHER" id="PTHR35010:SF2">
    <property type="entry name" value="BLL4672 PROTEIN"/>
    <property type="match status" value="1"/>
</dbReference>
<feature type="region of interest" description="Disordered" evidence="1">
    <location>
        <begin position="1"/>
        <end position="23"/>
    </location>
</feature>
<dbReference type="SMART" id="SM00530">
    <property type="entry name" value="HTH_XRE"/>
    <property type="match status" value="1"/>
</dbReference>
<name>A0A5N0EJ18_9NOCA</name>
<dbReference type="PANTHER" id="PTHR35010">
    <property type="entry name" value="BLL4672 PROTEIN-RELATED"/>
    <property type="match status" value="1"/>
</dbReference>
<dbReference type="GO" id="GO:0003677">
    <property type="term" value="F:DNA binding"/>
    <property type="evidence" value="ECO:0007669"/>
    <property type="project" value="InterPro"/>
</dbReference>
<keyword evidence="4" id="KW-1185">Reference proteome</keyword>
<accession>A0A5N0EJ18</accession>
<dbReference type="SUPFAM" id="SSF47413">
    <property type="entry name" value="lambda repressor-like DNA-binding domains"/>
    <property type="match status" value="1"/>
</dbReference>
<feature type="compositionally biased region" description="Low complexity" evidence="1">
    <location>
        <begin position="1"/>
        <end position="16"/>
    </location>
</feature>
<evidence type="ECO:0000313" key="4">
    <source>
        <dbReference type="Proteomes" id="UP000323876"/>
    </source>
</evidence>
<dbReference type="EMBL" id="VXLC01000007">
    <property type="protein sequence ID" value="KAA8887381.1"/>
    <property type="molecule type" value="Genomic_DNA"/>
</dbReference>
<dbReference type="PROSITE" id="PS50943">
    <property type="entry name" value="HTH_CROC1"/>
    <property type="match status" value="1"/>
</dbReference>
<dbReference type="CDD" id="cd00093">
    <property type="entry name" value="HTH_XRE"/>
    <property type="match status" value="1"/>
</dbReference>
<dbReference type="Pfam" id="PF13560">
    <property type="entry name" value="HTH_31"/>
    <property type="match status" value="1"/>
</dbReference>
<gene>
    <name evidence="3" type="ORF">F3087_18970</name>
</gene>
<dbReference type="InterPro" id="IPR001387">
    <property type="entry name" value="Cro/C1-type_HTH"/>
</dbReference>
<evidence type="ECO:0000259" key="2">
    <source>
        <dbReference type="PROSITE" id="PS50943"/>
    </source>
</evidence>
<sequence length="66" mass="6985">MSPALAGPGSTPGRRTPGLRREELGGLAGVSADYIKRLEQGRARPSIAVLDALSQALRLSSPEYEH</sequence>